<comment type="pathway">
    <text evidence="5">Cell wall biogenesis; teichoic acid biosynthesis.</text>
</comment>
<dbReference type="InterPro" id="IPR004629">
    <property type="entry name" value="WecG_TagA_CpsF"/>
</dbReference>
<evidence type="ECO:0000256" key="3">
    <source>
        <dbReference type="ARBA" id="ARBA00022944"/>
    </source>
</evidence>
<dbReference type="CDD" id="cd06533">
    <property type="entry name" value="Glyco_transf_WecG_TagA"/>
    <property type="match status" value="1"/>
</dbReference>
<dbReference type="RefSeq" id="WP_102365599.1">
    <property type="nucleotide sequence ID" value="NZ_CP020991.1"/>
</dbReference>
<dbReference type="PANTHER" id="PTHR34136:SF1">
    <property type="entry name" value="UDP-N-ACETYL-D-MANNOSAMINURONIC ACID TRANSFERASE"/>
    <property type="match status" value="1"/>
</dbReference>
<comment type="catalytic activity">
    <reaction evidence="5">
        <text>UDP-N-acetyl-alpha-D-mannosamine + N-acetyl-alpha-D-glucosaminyl-di-trans,octa-cis-undecaprenyl diphosphate = N-acetyl-beta-D-mannosaminyl-(1-&gt;4)-N-acetyl-alpha-D-glucosaminyl di-trans,octa-cis-undecaprenyl diphosphate + UDP + H(+)</text>
        <dbReference type="Rhea" id="RHEA:16053"/>
        <dbReference type="ChEBI" id="CHEBI:15378"/>
        <dbReference type="ChEBI" id="CHEBI:58223"/>
        <dbReference type="ChEBI" id="CHEBI:62959"/>
        <dbReference type="ChEBI" id="CHEBI:68623"/>
        <dbReference type="ChEBI" id="CHEBI:132210"/>
        <dbReference type="EC" id="2.4.1.187"/>
    </reaction>
</comment>
<proteinExistence type="inferred from homology"/>
<dbReference type="GO" id="GO:0071555">
    <property type="term" value="P:cell wall organization"/>
    <property type="evidence" value="ECO:0007669"/>
    <property type="project" value="UniProtKB-KW"/>
</dbReference>
<evidence type="ECO:0000313" key="7">
    <source>
        <dbReference type="Proteomes" id="UP000235589"/>
    </source>
</evidence>
<evidence type="ECO:0000256" key="5">
    <source>
        <dbReference type="HAMAP-Rule" id="MF_02070"/>
    </source>
</evidence>
<keyword evidence="1 5" id="KW-0328">Glycosyltransferase</keyword>
<dbReference type="GeneID" id="98062631"/>
<evidence type="ECO:0000256" key="2">
    <source>
        <dbReference type="ARBA" id="ARBA00022679"/>
    </source>
</evidence>
<dbReference type="PANTHER" id="PTHR34136">
    <property type="match status" value="1"/>
</dbReference>
<dbReference type="OrthoDB" id="9771846at2"/>
<dbReference type="HAMAP" id="MF_02070">
    <property type="entry name" value="TagA_TarA"/>
    <property type="match status" value="1"/>
</dbReference>
<dbReference type="GO" id="GO:0019350">
    <property type="term" value="P:teichoic acid biosynthetic process"/>
    <property type="evidence" value="ECO:0007669"/>
    <property type="project" value="UniProtKB-UniRule"/>
</dbReference>
<dbReference type="KEGG" id="mpec:B9O19_01226"/>
<dbReference type="NCBIfam" id="TIGR00696">
    <property type="entry name" value="wecG_tagA_cpsF"/>
    <property type="match status" value="1"/>
</dbReference>
<organism evidence="6 7">
    <name type="scientific">Monoglobus pectinilyticus</name>
    <dbReference type="NCBI Taxonomy" id="1981510"/>
    <lineage>
        <taxon>Bacteria</taxon>
        <taxon>Bacillati</taxon>
        <taxon>Bacillota</taxon>
        <taxon>Clostridia</taxon>
        <taxon>Monoglobales</taxon>
        <taxon>Monoglobaceae</taxon>
        <taxon>Monoglobus</taxon>
    </lineage>
</organism>
<name>A0A2K9P2B5_9FIRM</name>
<keyword evidence="7" id="KW-1185">Reference proteome</keyword>
<evidence type="ECO:0000313" key="6">
    <source>
        <dbReference type="EMBL" id="AUO19387.1"/>
    </source>
</evidence>
<keyword evidence="2 5" id="KW-0808">Transferase</keyword>
<dbReference type="Proteomes" id="UP000235589">
    <property type="component" value="Chromosome"/>
</dbReference>
<dbReference type="EMBL" id="CP020991">
    <property type="protein sequence ID" value="AUO19387.1"/>
    <property type="molecule type" value="Genomic_DNA"/>
</dbReference>
<reference evidence="6 7" key="1">
    <citation type="submission" date="2017-04" db="EMBL/GenBank/DDBJ databases">
        <title>Monoglobus pectinilyticus 14 draft genome.</title>
        <authorList>
            <person name="Kim C."/>
            <person name="Rosendale D.I."/>
            <person name="Kelly W.J."/>
            <person name="Tannock G.W."/>
            <person name="Patchett M.L."/>
            <person name="Jordens J.Z."/>
        </authorList>
    </citation>
    <scope>NUCLEOTIDE SEQUENCE [LARGE SCALE GENOMIC DNA]</scope>
    <source>
        <strain evidence="6 7">14</strain>
    </source>
</reference>
<evidence type="ECO:0000256" key="1">
    <source>
        <dbReference type="ARBA" id="ARBA00022676"/>
    </source>
</evidence>
<protein>
    <recommendedName>
        <fullName evidence="5">N-acetylglucosaminyldiphosphoundecaprenol N-acetyl-beta-D-mannosaminyltransferase</fullName>
        <ecNumber evidence="5">2.4.1.187</ecNumber>
    </recommendedName>
    <alternativeName>
        <fullName evidence="5">N-acetylmannosaminyltransferase</fullName>
    </alternativeName>
    <alternativeName>
        <fullName evidence="5">UDP-N-acetylmannosamine transferase</fullName>
    </alternativeName>
    <alternativeName>
        <fullName evidence="5">UDP-N-acetylmannosamine:N-acetylglucosaminyl pyrophosphorylundecaprenol N-acetylmannosaminyltransferase</fullName>
    </alternativeName>
</protein>
<sequence>MRDTIDILGVKIDRITSAYALKKAEQMVRSDGVSTIFTPNPEIVMAAYEDAGFREVLNSADMCTPDGIGVVYAAKMLGTPVPERVAGFDLVCGLLSNIRKTGEGVFLFGAKPGVAEAAAVKLLDEYVGLNIVGVHHGYFSDNETDDIVKQINESGAKLLLVCLGAPKQEKWIFENKSKLTNVSLCMGVGGALDVFAGVAKRAPELFIKCNLEWLYRFCKNPSRLGRFATLPKFVMTVRKDKKKNK</sequence>
<keyword evidence="3 5" id="KW-0777">Teichoic acid biosynthesis</keyword>
<comment type="function">
    <text evidence="5">Catalyzes the conversion of GlcNAc-PP-undecaprenol into ManNAc-GlcNAc-PP-undecaprenol, the first committed lipid intermediate in the de novo synthesis of teichoic acid.</text>
</comment>
<dbReference type="AlphaFoldDB" id="A0A2K9P2B5"/>
<dbReference type="EC" id="2.4.1.187" evidence="5"/>
<dbReference type="Pfam" id="PF03808">
    <property type="entry name" value="Glyco_tran_WecG"/>
    <property type="match status" value="1"/>
</dbReference>
<dbReference type="UniPathway" id="UPA00632"/>
<accession>A0A2K9P2B5</accession>
<dbReference type="InterPro" id="IPR034714">
    <property type="entry name" value="TagA_TarA"/>
</dbReference>
<evidence type="ECO:0000256" key="4">
    <source>
        <dbReference type="ARBA" id="ARBA00023316"/>
    </source>
</evidence>
<keyword evidence="4 5" id="KW-0961">Cell wall biogenesis/degradation</keyword>
<dbReference type="GO" id="GO:0047244">
    <property type="term" value="F:N-acetylglucosaminyldiphosphoundecaprenol N-acetyl-beta-D-mannosaminyltransferase activity"/>
    <property type="evidence" value="ECO:0007669"/>
    <property type="project" value="UniProtKB-UniRule"/>
</dbReference>
<gene>
    <name evidence="6" type="ORF">B9O19_01226</name>
</gene>
<comment type="similarity">
    <text evidence="5">Belongs to the glycosyltransferase 26 family. TagA/TarA subfamily.</text>
</comment>